<evidence type="ECO:0000313" key="1">
    <source>
        <dbReference type="EMBL" id="GAJ10295.1"/>
    </source>
</evidence>
<name>X1VNF5_9ZZZZ</name>
<dbReference type="EMBL" id="BARW01028198">
    <property type="protein sequence ID" value="GAJ10295.1"/>
    <property type="molecule type" value="Genomic_DNA"/>
</dbReference>
<sequence length="65" mass="8018">MQEQLYHLEGREQRDDDGRRSLVNQVLNQVREMPSSSWQKRYLEEIKTRWPNLIVSWDMKARKEE</sequence>
<protein>
    <submittedName>
        <fullName evidence="1">Uncharacterized protein</fullName>
    </submittedName>
</protein>
<organism evidence="1">
    <name type="scientific">marine sediment metagenome</name>
    <dbReference type="NCBI Taxonomy" id="412755"/>
    <lineage>
        <taxon>unclassified sequences</taxon>
        <taxon>metagenomes</taxon>
        <taxon>ecological metagenomes</taxon>
    </lineage>
</organism>
<dbReference type="AlphaFoldDB" id="X1VNF5"/>
<proteinExistence type="predicted"/>
<gene>
    <name evidence="1" type="ORF">S12H4_45579</name>
</gene>
<accession>X1VNF5</accession>
<comment type="caution">
    <text evidence="1">The sequence shown here is derived from an EMBL/GenBank/DDBJ whole genome shotgun (WGS) entry which is preliminary data.</text>
</comment>
<reference evidence="1" key="1">
    <citation type="journal article" date="2014" name="Front. Microbiol.">
        <title>High frequency of phylogenetically diverse reductive dehalogenase-homologous genes in deep subseafloor sedimentary metagenomes.</title>
        <authorList>
            <person name="Kawai M."/>
            <person name="Futagami T."/>
            <person name="Toyoda A."/>
            <person name="Takaki Y."/>
            <person name="Nishi S."/>
            <person name="Hori S."/>
            <person name="Arai W."/>
            <person name="Tsubouchi T."/>
            <person name="Morono Y."/>
            <person name="Uchiyama I."/>
            <person name="Ito T."/>
            <person name="Fujiyama A."/>
            <person name="Inagaki F."/>
            <person name="Takami H."/>
        </authorList>
    </citation>
    <scope>NUCLEOTIDE SEQUENCE</scope>
    <source>
        <strain evidence="1">Expedition CK06-06</strain>
    </source>
</reference>